<evidence type="ECO:0008006" key="5">
    <source>
        <dbReference type="Google" id="ProtNLM"/>
    </source>
</evidence>
<reference evidence="3 4" key="1">
    <citation type="submission" date="2014-02" db="EMBL/GenBank/DDBJ databases">
        <title>Transposable element dynamics among asymbiotic and ectomycorrhizal Amanita fungi.</title>
        <authorList>
            <consortium name="DOE Joint Genome Institute"/>
            <person name="Hess J."/>
            <person name="Skrede I."/>
            <person name="Wolfe B."/>
            <person name="LaButti K."/>
            <person name="Ohm R.A."/>
            <person name="Grigoriev I.V."/>
            <person name="Pringle A."/>
        </authorList>
    </citation>
    <scope>NUCLEOTIDE SEQUENCE [LARGE SCALE GENOMIC DNA]</scope>
    <source>
        <strain evidence="3 4">SKay4041</strain>
    </source>
</reference>
<evidence type="ECO:0000256" key="2">
    <source>
        <dbReference type="SAM" id="SignalP"/>
    </source>
</evidence>
<feature type="region of interest" description="Disordered" evidence="1">
    <location>
        <begin position="285"/>
        <end position="308"/>
    </location>
</feature>
<proteinExistence type="predicted"/>
<evidence type="ECO:0000313" key="3">
    <source>
        <dbReference type="EMBL" id="PFH49651.1"/>
    </source>
</evidence>
<sequence length="823" mass="87909">MPPSGSSMSKVSSPLLAVATLLLVENSSSMSSIWHILRDRYLPSIVKKIEGANSATSSSTFLVESSSPPGLNSPVPRQYKAAQSGSCELEFNHDVNNKLSAEKISTSIDLLTSITVQGRPTARHLIIVAASTPTSDYLNEDLTGFTGLSPWHQLAEKLAQENISCHLVLKPDQDMSPLRALFEETLRLRRCHEASSPFGINPTEAIIRLSATGELVNTETAVTTVVQPNATPRRASPRRTRTYPVDLYNGKAYDGQYGSSPHSVQTDYPSLVSQLQQVHGLTKKKVYGMKPPRTPFFRDESPRESYRRPAVSLPATLTDPLLASHQLLSQGGRSAPLSKLDRIARLSQRSSCTADISPRRWPYSTTSTGTASRLSSPEDEAVAVSSSSASSSSSSLPTGNAVHPQGYEQPIMPKSTPIQPVEAQYRMPTSHGHGHAAIMHAAASTYKPLVPDCPSSPSTSTASWITSGQEEYFSNHVIIAAAAAHASSPTAYHASSANYPTTPPATADVYSTQAAASAPIIQPSGSITQSPTALTISTAVPDTPVAVAGVEAYDEQSAQYTTISTSTSTSTTAADTINTATTTSTTSANATPTPTPTPPAHSRHHHHHHSQHLSSALAKASTLNDDEPFMFDPVFVAATTVMFQREVLPAYPEYAAELGETVNGNTSGGVVGKSSMSGDDGSGYAAVVGAADAEYSAVPYLPSYKAGQLYALRYGVSPTNHLHPSNHHPHHHLHHHHQHHQHHHTQQQHHHHHHLLQQHTHTLIPTTYSSPETTTTNCGSSILLPQAESLSLPPSLPSSSSPWIVPTYSPHATSTSSLTGWAG</sequence>
<dbReference type="AlphaFoldDB" id="A0A2A9NMV0"/>
<evidence type="ECO:0000313" key="4">
    <source>
        <dbReference type="Proteomes" id="UP000242287"/>
    </source>
</evidence>
<feature type="region of interest" description="Disordered" evidence="1">
    <location>
        <begin position="801"/>
        <end position="823"/>
    </location>
</feature>
<keyword evidence="2" id="KW-0732">Signal</keyword>
<gene>
    <name evidence="3" type="ORF">AMATHDRAFT_4732</name>
</gene>
<feature type="region of interest" description="Disordered" evidence="1">
    <location>
        <begin position="720"/>
        <end position="760"/>
    </location>
</feature>
<keyword evidence="4" id="KW-1185">Reference proteome</keyword>
<name>A0A2A9NMV0_9AGAR</name>
<feature type="compositionally biased region" description="Polar residues" evidence="1">
    <location>
        <begin position="810"/>
        <end position="823"/>
    </location>
</feature>
<evidence type="ECO:0000256" key="1">
    <source>
        <dbReference type="SAM" id="MobiDB-lite"/>
    </source>
</evidence>
<dbReference type="EMBL" id="KZ302023">
    <property type="protein sequence ID" value="PFH49651.1"/>
    <property type="molecule type" value="Genomic_DNA"/>
</dbReference>
<accession>A0A2A9NMV0</accession>
<protein>
    <recommendedName>
        <fullName evidence="5">Mediator of RNA polymerase II transcription subunit 25</fullName>
    </recommendedName>
</protein>
<feature type="signal peptide" evidence="2">
    <location>
        <begin position="1"/>
        <end position="29"/>
    </location>
</feature>
<feature type="compositionally biased region" description="Basic residues" evidence="1">
    <location>
        <begin position="724"/>
        <end position="756"/>
    </location>
</feature>
<feature type="region of interest" description="Disordered" evidence="1">
    <location>
        <begin position="349"/>
        <end position="415"/>
    </location>
</feature>
<feature type="region of interest" description="Disordered" evidence="1">
    <location>
        <begin position="581"/>
        <end position="619"/>
    </location>
</feature>
<dbReference type="OrthoDB" id="3263163at2759"/>
<feature type="compositionally biased region" description="Low complexity" evidence="1">
    <location>
        <begin position="581"/>
        <end position="592"/>
    </location>
</feature>
<feature type="chain" id="PRO_5012879936" description="Mediator of RNA polymerase II transcription subunit 25" evidence="2">
    <location>
        <begin position="30"/>
        <end position="823"/>
    </location>
</feature>
<feature type="compositionally biased region" description="Low complexity" evidence="1">
    <location>
        <begin position="382"/>
        <end position="395"/>
    </location>
</feature>
<feature type="compositionally biased region" description="Basic residues" evidence="1">
    <location>
        <begin position="601"/>
        <end position="611"/>
    </location>
</feature>
<feature type="compositionally biased region" description="Basic and acidic residues" evidence="1">
    <location>
        <begin position="296"/>
        <end position="307"/>
    </location>
</feature>
<feature type="compositionally biased region" description="Polar residues" evidence="1">
    <location>
        <begin position="363"/>
        <end position="375"/>
    </location>
</feature>
<organism evidence="3 4">
    <name type="scientific">Amanita thiersii Skay4041</name>
    <dbReference type="NCBI Taxonomy" id="703135"/>
    <lineage>
        <taxon>Eukaryota</taxon>
        <taxon>Fungi</taxon>
        <taxon>Dikarya</taxon>
        <taxon>Basidiomycota</taxon>
        <taxon>Agaricomycotina</taxon>
        <taxon>Agaricomycetes</taxon>
        <taxon>Agaricomycetidae</taxon>
        <taxon>Agaricales</taxon>
        <taxon>Pluteineae</taxon>
        <taxon>Amanitaceae</taxon>
        <taxon>Amanita</taxon>
    </lineage>
</organism>
<dbReference type="Proteomes" id="UP000242287">
    <property type="component" value="Unassembled WGS sequence"/>
</dbReference>